<comment type="caution">
    <text evidence="2">The sequence shown here is derived from an EMBL/GenBank/DDBJ whole genome shotgun (WGS) entry which is preliminary data.</text>
</comment>
<keyword evidence="3" id="KW-1185">Reference proteome</keyword>
<organism evidence="2 3">
    <name type="scientific">Prorocentrum cordatum</name>
    <dbReference type="NCBI Taxonomy" id="2364126"/>
    <lineage>
        <taxon>Eukaryota</taxon>
        <taxon>Sar</taxon>
        <taxon>Alveolata</taxon>
        <taxon>Dinophyceae</taxon>
        <taxon>Prorocentrales</taxon>
        <taxon>Prorocentraceae</taxon>
        <taxon>Prorocentrum</taxon>
    </lineage>
</organism>
<reference evidence="2" key="1">
    <citation type="submission" date="2023-10" db="EMBL/GenBank/DDBJ databases">
        <authorList>
            <person name="Chen Y."/>
            <person name="Shah S."/>
            <person name="Dougan E. K."/>
            <person name="Thang M."/>
            <person name="Chan C."/>
        </authorList>
    </citation>
    <scope>NUCLEOTIDE SEQUENCE [LARGE SCALE GENOMIC DNA]</scope>
</reference>
<feature type="chain" id="PRO_5045234135" description="Secreted protein" evidence="1">
    <location>
        <begin position="26"/>
        <end position="114"/>
    </location>
</feature>
<feature type="signal peptide" evidence="1">
    <location>
        <begin position="1"/>
        <end position="25"/>
    </location>
</feature>
<gene>
    <name evidence="2" type="ORF">PCOR1329_LOCUS68887</name>
</gene>
<accession>A0ABN9WPQ5</accession>
<evidence type="ECO:0000256" key="1">
    <source>
        <dbReference type="SAM" id="SignalP"/>
    </source>
</evidence>
<dbReference type="EMBL" id="CAUYUJ010019012">
    <property type="protein sequence ID" value="CAK0888015.1"/>
    <property type="molecule type" value="Genomic_DNA"/>
</dbReference>
<proteinExistence type="predicted"/>
<protein>
    <recommendedName>
        <fullName evidence="4">Secreted protein</fullName>
    </recommendedName>
</protein>
<dbReference type="Proteomes" id="UP001189429">
    <property type="component" value="Unassembled WGS sequence"/>
</dbReference>
<name>A0ABN9WPQ5_9DINO</name>
<keyword evidence="1" id="KW-0732">Signal</keyword>
<evidence type="ECO:0000313" key="2">
    <source>
        <dbReference type="EMBL" id="CAK0888015.1"/>
    </source>
</evidence>
<evidence type="ECO:0000313" key="3">
    <source>
        <dbReference type="Proteomes" id="UP001189429"/>
    </source>
</evidence>
<sequence length="114" mass="11461">MAGAPAVDASVLIAVIVVQTVSVSADLAREARGFLAAHACDHSYCPGASGWGSACAAVEECSGCPQCRHIWQGASAAARAAEPSTTAETSTSTSALVFSLLTMATSAQTSGRWT</sequence>
<evidence type="ECO:0008006" key="4">
    <source>
        <dbReference type="Google" id="ProtNLM"/>
    </source>
</evidence>